<dbReference type="RefSeq" id="WP_163652418.1">
    <property type="nucleotide sequence ID" value="NZ_JAAGRN010000003.1"/>
</dbReference>
<evidence type="ECO:0000256" key="1">
    <source>
        <dbReference type="ARBA" id="ARBA00010518"/>
    </source>
</evidence>
<dbReference type="GO" id="GO:0006528">
    <property type="term" value="P:asparagine metabolic process"/>
    <property type="evidence" value="ECO:0007669"/>
    <property type="project" value="InterPro"/>
</dbReference>
<dbReference type="InterPro" id="IPR036152">
    <property type="entry name" value="Asp/glu_Ase-like_sf"/>
</dbReference>
<dbReference type="SMART" id="SM00870">
    <property type="entry name" value="Asparaginase"/>
    <property type="match status" value="1"/>
</dbReference>
<feature type="domain" description="L-asparaginase N-terminal" evidence="8">
    <location>
        <begin position="12"/>
        <end position="204"/>
    </location>
</feature>
<organism evidence="10">
    <name type="scientific">Sheuella amnicola</name>
    <dbReference type="NCBI Taxonomy" id="2707330"/>
    <lineage>
        <taxon>Bacteria</taxon>
        <taxon>Pseudomonadati</taxon>
        <taxon>Pseudomonadota</taxon>
        <taxon>Betaproteobacteria</taxon>
        <taxon>Burkholderiales</taxon>
        <taxon>Alcaligenaceae</taxon>
        <taxon>Sheuella</taxon>
    </lineage>
</organism>
<feature type="binding site" evidence="4">
    <location>
        <begin position="100"/>
        <end position="101"/>
    </location>
    <ligand>
        <name>substrate</name>
    </ligand>
</feature>
<dbReference type="Pfam" id="PF17763">
    <property type="entry name" value="Asparaginase_C"/>
    <property type="match status" value="1"/>
</dbReference>
<dbReference type="NCBIfam" id="TIGR00520">
    <property type="entry name" value="asnASE_II"/>
    <property type="match status" value="1"/>
</dbReference>
<comment type="caution">
    <text evidence="10">The sequence shown here is derived from an EMBL/GenBank/DDBJ whole genome shotgun (WGS) entry which is preliminary data.</text>
</comment>
<dbReference type="EMBL" id="JAAGRN010000003">
    <property type="protein sequence ID" value="NDY82721.1"/>
    <property type="molecule type" value="Genomic_DNA"/>
</dbReference>
<dbReference type="InterPro" id="IPR004550">
    <property type="entry name" value="AsnASE_II"/>
</dbReference>
<dbReference type="InterPro" id="IPR027475">
    <property type="entry name" value="Asparaginase/glutaminase_AS2"/>
</dbReference>
<dbReference type="CDD" id="cd08964">
    <property type="entry name" value="L-asparaginase_II"/>
    <property type="match status" value="1"/>
</dbReference>
<dbReference type="PRINTS" id="PR00139">
    <property type="entry name" value="ASNGLNASE"/>
</dbReference>
<feature type="domain" description="Asparaginase/glutaminase C-terminal" evidence="9">
    <location>
        <begin position="226"/>
        <end position="333"/>
    </location>
</feature>
<name>A0A6B2QXF4_9BURK</name>
<proteinExistence type="inferred from homology"/>
<dbReference type="InterPro" id="IPR037152">
    <property type="entry name" value="L-asparaginase_N_sf"/>
</dbReference>
<evidence type="ECO:0000259" key="9">
    <source>
        <dbReference type="Pfam" id="PF17763"/>
    </source>
</evidence>
<accession>A0A6B2QXF4</accession>
<dbReference type="SUPFAM" id="SSF53774">
    <property type="entry name" value="Glutaminase/Asparaginase"/>
    <property type="match status" value="1"/>
</dbReference>
<dbReference type="InterPro" id="IPR027473">
    <property type="entry name" value="L-asparaginase_C"/>
</dbReference>
<dbReference type="PIRSF" id="PIRSF500176">
    <property type="entry name" value="L_ASNase"/>
    <property type="match status" value="1"/>
</dbReference>
<dbReference type="FunFam" id="3.40.50.1170:FF:000001">
    <property type="entry name" value="L-asparaginase 2"/>
    <property type="match status" value="1"/>
</dbReference>
<reference evidence="10" key="1">
    <citation type="submission" date="2020-02" db="EMBL/GenBank/DDBJ databases">
        <authorList>
            <person name="Chen W.-M."/>
        </authorList>
    </citation>
    <scope>NUCLEOTIDE SEQUENCE</scope>
    <source>
        <strain evidence="10">NBD-18</strain>
    </source>
</reference>
<dbReference type="Pfam" id="PF00710">
    <property type="entry name" value="Asparaginase"/>
    <property type="match status" value="1"/>
</dbReference>
<protein>
    <submittedName>
        <fullName evidence="10">Type II asparaginase</fullName>
        <ecNumber evidence="10">3.5.1.1</ecNumber>
    </submittedName>
</protein>
<dbReference type="GO" id="GO:0004067">
    <property type="term" value="F:asparaginase activity"/>
    <property type="evidence" value="ECO:0007669"/>
    <property type="project" value="UniProtKB-UniRule"/>
</dbReference>
<evidence type="ECO:0000256" key="4">
    <source>
        <dbReference type="PIRSR" id="PIRSR001220-2"/>
    </source>
</evidence>
<dbReference type="Gene3D" id="3.40.50.40">
    <property type="match status" value="1"/>
</dbReference>
<dbReference type="PROSITE" id="PS00917">
    <property type="entry name" value="ASN_GLN_ASE_2"/>
    <property type="match status" value="1"/>
</dbReference>
<evidence type="ECO:0000256" key="7">
    <source>
        <dbReference type="RuleBase" id="RU004456"/>
    </source>
</evidence>
<dbReference type="InterPro" id="IPR020827">
    <property type="entry name" value="Asparaginase/glutaminase_AS1"/>
</dbReference>
<keyword evidence="2 10" id="KW-0378">Hydrolase</keyword>
<dbReference type="EC" id="3.5.1.1" evidence="10"/>
<evidence type="ECO:0000313" key="10">
    <source>
        <dbReference type="EMBL" id="NDY82721.1"/>
    </source>
</evidence>
<sequence>MTRPSSNLSLPKVLVLGTGGTIAASGSVATQLSDYSVGTSVDALIQAVPELKQLARFDFEQIANIKSFLIGDEVLLKLAHRVNVGLADPDVRAVVITHGTDTLEETAYFLNLVVNSDKPVVLVGAMRPATALSADGPLNLFHAVSVAVHPDSVGKGVMVVMNDRMVSARHVSKHNTTFVDTFNLTEQGCLGTVSGVTVGYDAAPVQRHTAQSELHLSPSVKNLPAVDIIYEHQGAGLHLYQASIASGARGIVLAGTGNGSMSDVAIAAAELAAAAGIAFVRSTRVGQGRVGVSINDKSHGTVAAQSLNPQKARILLRLALLKTNDREVLQRIFNEY</sequence>
<dbReference type="PROSITE" id="PS00144">
    <property type="entry name" value="ASN_GLN_ASE_1"/>
    <property type="match status" value="1"/>
</dbReference>
<evidence type="ECO:0000259" key="8">
    <source>
        <dbReference type="Pfam" id="PF00710"/>
    </source>
</evidence>
<evidence type="ECO:0000256" key="6">
    <source>
        <dbReference type="PROSITE-ProRule" id="PRU10100"/>
    </source>
</evidence>
<feature type="active site" description="O-isoaspartyl threonine intermediate" evidence="3">
    <location>
        <position position="21"/>
    </location>
</feature>
<evidence type="ECO:0000256" key="3">
    <source>
        <dbReference type="PIRSR" id="PIRSR001220-1"/>
    </source>
</evidence>
<feature type="binding site" evidence="4">
    <location>
        <position position="67"/>
    </location>
    <ligand>
        <name>substrate</name>
    </ligand>
</feature>
<evidence type="ECO:0000256" key="5">
    <source>
        <dbReference type="PROSITE-ProRule" id="PRU10099"/>
    </source>
</evidence>
<dbReference type="InterPro" id="IPR027474">
    <property type="entry name" value="L-asparaginase_N"/>
</dbReference>
<feature type="active site" evidence="6">
    <location>
        <position position="100"/>
    </location>
</feature>
<dbReference type="PANTHER" id="PTHR11707">
    <property type="entry name" value="L-ASPARAGINASE"/>
    <property type="match status" value="1"/>
</dbReference>
<comment type="similarity">
    <text evidence="1 7">Belongs to the asparaginase 1 family.</text>
</comment>
<dbReference type="PANTHER" id="PTHR11707:SF28">
    <property type="entry name" value="60 KDA LYSOPHOSPHOLIPASE"/>
    <property type="match status" value="1"/>
</dbReference>
<dbReference type="Gene3D" id="3.40.50.1170">
    <property type="entry name" value="L-asparaginase, N-terminal domain"/>
    <property type="match status" value="1"/>
</dbReference>
<dbReference type="InterPro" id="IPR006034">
    <property type="entry name" value="Asparaginase/glutaminase-like"/>
</dbReference>
<dbReference type="InterPro" id="IPR040919">
    <property type="entry name" value="Asparaginase_C"/>
</dbReference>
<dbReference type="PIRSF" id="PIRSF001220">
    <property type="entry name" value="L-ASNase_gatD"/>
    <property type="match status" value="1"/>
</dbReference>
<feature type="active site" evidence="5">
    <location>
        <position position="21"/>
    </location>
</feature>
<gene>
    <name evidence="10" type="ORF">G3I67_05680</name>
</gene>
<evidence type="ECO:0000256" key="2">
    <source>
        <dbReference type="ARBA" id="ARBA00022801"/>
    </source>
</evidence>
<dbReference type="PROSITE" id="PS51732">
    <property type="entry name" value="ASN_GLN_ASE_3"/>
    <property type="match status" value="1"/>
</dbReference>
<dbReference type="AlphaFoldDB" id="A0A6B2QXF4"/>